<evidence type="ECO:0000256" key="1">
    <source>
        <dbReference type="SAM" id="MobiDB-lite"/>
    </source>
</evidence>
<dbReference type="Proteomes" id="UP000190449">
    <property type="component" value="Unassembled WGS sequence"/>
</dbReference>
<feature type="compositionally biased region" description="Polar residues" evidence="1">
    <location>
        <begin position="1"/>
        <end position="14"/>
    </location>
</feature>
<protein>
    <submittedName>
        <fullName evidence="2">Uncharacterized protein</fullName>
    </submittedName>
</protein>
<evidence type="ECO:0000313" key="2">
    <source>
        <dbReference type="EMBL" id="SJZ40451.1"/>
    </source>
</evidence>
<feature type="region of interest" description="Disordered" evidence="1">
    <location>
        <begin position="176"/>
        <end position="209"/>
    </location>
</feature>
<gene>
    <name evidence="2" type="ORF">SAMN02745108_00448</name>
</gene>
<proteinExistence type="predicted"/>
<dbReference type="AlphaFoldDB" id="A0A1T4KDI6"/>
<accession>A0A1T4KDI6</accession>
<reference evidence="2 3" key="1">
    <citation type="submission" date="2017-02" db="EMBL/GenBank/DDBJ databases">
        <authorList>
            <person name="Peterson S.W."/>
        </authorList>
    </citation>
    <scope>NUCLEOTIDE SEQUENCE [LARGE SCALE GENOMIC DNA]</scope>
    <source>
        <strain evidence="2 3">ATCC 43854</strain>
    </source>
</reference>
<sequence>MTTVPLTASLSPPTTRYDESPTAHGRVTNLGDQRHRAACARVGFEDEHLAVFDGILHVHEAAHVEGFSDLARVIFDGGEVLTPFPQRGYSTKPLKWLVSYRRPRRRSVMPKCEHFVATLACTLFLSDGHRRDNAGGVTGVDTGKFHVFHHGRDVNVFAVREGVSFAYGDRSAHAPLSPSTTSYDESPTAHRRALWRKRSMSREQRSTQAQAECVCESEACKAERSCE</sequence>
<name>A0A1T4KDI6_9BACT</name>
<dbReference type="EMBL" id="FUWU01000005">
    <property type="protein sequence ID" value="SJZ40451.1"/>
    <property type="molecule type" value="Genomic_DNA"/>
</dbReference>
<feature type="compositionally biased region" description="Basic residues" evidence="1">
    <location>
        <begin position="189"/>
        <end position="199"/>
    </location>
</feature>
<feature type="region of interest" description="Disordered" evidence="1">
    <location>
        <begin position="1"/>
        <end position="25"/>
    </location>
</feature>
<evidence type="ECO:0000313" key="3">
    <source>
        <dbReference type="Proteomes" id="UP000190449"/>
    </source>
</evidence>
<organism evidence="2 3">
    <name type="scientific">Fibrobacter intestinalis</name>
    <dbReference type="NCBI Taxonomy" id="28122"/>
    <lineage>
        <taxon>Bacteria</taxon>
        <taxon>Pseudomonadati</taxon>
        <taxon>Fibrobacterota</taxon>
        <taxon>Fibrobacteria</taxon>
        <taxon>Fibrobacterales</taxon>
        <taxon>Fibrobacteraceae</taxon>
        <taxon>Fibrobacter</taxon>
    </lineage>
</organism>